<dbReference type="Proteomes" id="UP000054826">
    <property type="component" value="Unassembled WGS sequence"/>
</dbReference>
<dbReference type="SUPFAM" id="SSF54695">
    <property type="entry name" value="POZ domain"/>
    <property type="match status" value="2"/>
</dbReference>
<feature type="region of interest" description="Disordered" evidence="1">
    <location>
        <begin position="714"/>
        <end position="755"/>
    </location>
</feature>
<name>A0A0V1JNM2_TRIPS</name>
<dbReference type="SMART" id="SM00225">
    <property type="entry name" value="BTB"/>
    <property type="match status" value="1"/>
</dbReference>
<feature type="domain" description="BTB" evidence="2">
    <location>
        <begin position="67"/>
        <end position="143"/>
    </location>
</feature>
<dbReference type="InterPro" id="IPR000210">
    <property type="entry name" value="BTB/POZ_dom"/>
</dbReference>
<dbReference type="CDD" id="cd18286">
    <property type="entry name" value="BTB2_POZ_BTBD8"/>
    <property type="match status" value="1"/>
</dbReference>
<feature type="region of interest" description="Disordered" evidence="1">
    <location>
        <begin position="205"/>
        <end position="233"/>
    </location>
</feature>
<organism evidence="3 4">
    <name type="scientific">Trichinella pseudospiralis</name>
    <name type="common">Parasitic roundworm</name>
    <dbReference type="NCBI Taxonomy" id="6337"/>
    <lineage>
        <taxon>Eukaryota</taxon>
        <taxon>Metazoa</taxon>
        <taxon>Ecdysozoa</taxon>
        <taxon>Nematoda</taxon>
        <taxon>Enoplea</taxon>
        <taxon>Dorylaimia</taxon>
        <taxon>Trichinellida</taxon>
        <taxon>Trichinellidae</taxon>
        <taxon>Trichinella</taxon>
    </lineage>
</organism>
<evidence type="ECO:0000256" key="1">
    <source>
        <dbReference type="SAM" id="MobiDB-lite"/>
    </source>
</evidence>
<dbReference type="InterPro" id="IPR011333">
    <property type="entry name" value="SKP1/BTB/POZ_sf"/>
</dbReference>
<dbReference type="Pfam" id="PF26017">
    <property type="entry name" value="BACK_BTBD8"/>
    <property type="match status" value="1"/>
</dbReference>
<evidence type="ECO:0000313" key="4">
    <source>
        <dbReference type="Proteomes" id="UP000054826"/>
    </source>
</evidence>
<feature type="compositionally biased region" description="Basic residues" evidence="1">
    <location>
        <begin position="745"/>
        <end position="755"/>
    </location>
</feature>
<dbReference type="PANTHER" id="PTHR22427:SF7">
    <property type="entry name" value="GH15728P"/>
    <property type="match status" value="1"/>
</dbReference>
<dbReference type="EMBL" id="JYDV01000071">
    <property type="protein sequence ID" value="KRZ36560.1"/>
    <property type="molecule type" value="Genomic_DNA"/>
</dbReference>
<dbReference type="InterPro" id="IPR043225">
    <property type="entry name" value="BACK_BTBD8"/>
</dbReference>
<dbReference type="PANTHER" id="PTHR22427">
    <property type="entry name" value="GH15728P"/>
    <property type="match status" value="1"/>
</dbReference>
<dbReference type="Pfam" id="PF00651">
    <property type="entry name" value="BTB"/>
    <property type="match status" value="1"/>
</dbReference>
<sequence>MLQTAFLEITTIALILKQNALTSTAMLRSSPTSASRYHLEKLNLKSTVAKNLRDAMESLIGDLSSFADILLESNDGIRLAVHSCILKCRAPQFYTNHIAATFESKTDNYCSPLPRVVPISEMDFNCMSKFVHKIYTDDTAIDDNVIDSRHSGATTFTIDSETYLLNSDPNGNQLDNNTAEDGAELADSDLLLEETSTVECQSCTNEQEQLGSSVKDNTQATPKSDNRNNENPLIDCTNEQQQVISFKATDPCSALGTDLLCMFLTGQGVDCTIRSRSAQFNVHKCILSAVSSYFATLFSDQWQNSSECKLPEISSFSNEAVSFMLMFIYGGVLEIPDNVDLIELYRLADITRLDALKTLAVLELRAKRCHYFHKPCSQCATFVLRHLSQFNEEEGLQELYEAALDWQAEHFADIWRSKSFSQLSEHVQNACYERILDQVNSESALQLLLDCDALLKRSRTLVAAVSTKVARISEHCLERIGNNFADILASDYFVHLGKGFAFDLPFFEDLLPTVIHSLQLEEACRVLAKLAELKALVSSQISSNDETWNEVRFLHFLKRLYELCDSRLIHHASQVVNCHNWALLSHDMQERIRETGIFVDFKQPNNAARQKVLASLQARRHRSTSRDVATNGRTDEAASCKSKFPLAKAVSHPRNNFQPSARLGPVGRKVNNLHKQQQQQQQQQKKRFVKSCDTLNTERTLLVVGDDELWLPLSESTENKPTTPKTKLAKQLPSANIPPNVRTVKSPKSRSTIRH</sequence>
<dbReference type="Gene3D" id="3.30.710.10">
    <property type="entry name" value="Potassium Channel Kv1.1, Chain A"/>
    <property type="match status" value="2"/>
</dbReference>
<dbReference type="PROSITE" id="PS50097">
    <property type="entry name" value="BTB"/>
    <property type="match status" value="2"/>
</dbReference>
<comment type="caution">
    <text evidence="3">The sequence shown here is derived from an EMBL/GenBank/DDBJ whole genome shotgun (WGS) entry which is preliminary data.</text>
</comment>
<protein>
    <submittedName>
        <fullName evidence="3">BTB/POZ domain-containing protein 8</fullName>
    </submittedName>
</protein>
<reference evidence="3 4" key="1">
    <citation type="submission" date="2015-01" db="EMBL/GenBank/DDBJ databases">
        <title>Evolution of Trichinella species and genotypes.</title>
        <authorList>
            <person name="Korhonen P.K."/>
            <person name="Edoardo P."/>
            <person name="Giuseppe L.R."/>
            <person name="Gasser R.B."/>
        </authorList>
    </citation>
    <scope>NUCLEOTIDE SEQUENCE [LARGE SCALE GENOMIC DNA]</scope>
    <source>
        <strain evidence="3">ISS176</strain>
    </source>
</reference>
<dbReference type="AlphaFoldDB" id="A0A0V1JNM2"/>
<feature type="domain" description="BTB" evidence="2">
    <location>
        <begin position="269"/>
        <end position="337"/>
    </location>
</feature>
<feature type="compositionally biased region" description="Polar residues" evidence="1">
    <location>
        <begin position="205"/>
        <end position="223"/>
    </location>
</feature>
<gene>
    <name evidence="3" type="primary">BTBD8</name>
    <name evidence="3" type="ORF">T4C_7264</name>
</gene>
<proteinExistence type="predicted"/>
<evidence type="ECO:0000313" key="3">
    <source>
        <dbReference type="EMBL" id="KRZ36560.1"/>
    </source>
</evidence>
<feature type="compositionally biased region" description="Polar residues" evidence="1">
    <location>
        <begin position="714"/>
        <end position="725"/>
    </location>
</feature>
<evidence type="ECO:0000259" key="2">
    <source>
        <dbReference type="PROSITE" id="PS50097"/>
    </source>
</evidence>
<accession>A0A0V1JNM2</accession>